<feature type="compositionally biased region" description="Basic and acidic residues" evidence="1">
    <location>
        <begin position="265"/>
        <end position="274"/>
    </location>
</feature>
<dbReference type="AlphaFoldDB" id="A0A841E495"/>
<organism evidence="2 3">
    <name type="scientific">Streptomonospora salina</name>
    <dbReference type="NCBI Taxonomy" id="104205"/>
    <lineage>
        <taxon>Bacteria</taxon>
        <taxon>Bacillati</taxon>
        <taxon>Actinomycetota</taxon>
        <taxon>Actinomycetes</taxon>
        <taxon>Streptosporangiales</taxon>
        <taxon>Nocardiopsidaceae</taxon>
        <taxon>Streptomonospora</taxon>
    </lineage>
</organism>
<feature type="compositionally biased region" description="Low complexity" evidence="1">
    <location>
        <begin position="40"/>
        <end position="51"/>
    </location>
</feature>
<feature type="compositionally biased region" description="Polar residues" evidence="1">
    <location>
        <begin position="177"/>
        <end position="186"/>
    </location>
</feature>
<protein>
    <submittedName>
        <fullName evidence="2">Uncharacterized protein</fullName>
    </submittedName>
</protein>
<reference evidence="2 3" key="1">
    <citation type="submission" date="2020-08" db="EMBL/GenBank/DDBJ databases">
        <title>Sequencing the genomes of 1000 actinobacteria strains.</title>
        <authorList>
            <person name="Klenk H.-P."/>
        </authorList>
    </citation>
    <scope>NUCLEOTIDE SEQUENCE [LARGE SCALE GENOMIC DNA]</scope>
    <source>
        <strain evidence="2 3">DSM 44593</strain>
    </source>
</reference>
<comment type="caution">
    <text evidence="2">The sequence shown here is derived from an EMBL/GenBank/DDBJ whole genome shotgun (WGS) entry which is preliminary data.</text>
</comment>
<feature type="region of interest" description="Disordered" evidence="1">
    <location>
        <begin position="163"/>
        <end position="274"/>
    </location>
</feature>
<dbReference type="Proteomes" id="UP000578077">
    <property type="component" value="Unassembled WGS sequence"/>
</dbReference>
<feature type="compositionally biased region" description="Basic and acidic residues" evidence="1">
    <location>
        <begin position="20"/>
        <end position="32"/>
    </location>
</feature>
<evidence type="ECO:0000313" key="2">
    <source>
        <dbReference type="EMBL" id="MBB5997572.1"/>
    </source>
</evidence>
<gene>
    <name evidence="2" type="ORF">HNR25_001323</name>
</gene>
<evidence type="ECO:0000313" key="3">
    <source>
        <dbReference type="Proteomes" id="UP000578077"/>
    </source>
</evidence>
<dbReference type="EMBL" id="JACHLY010000001">
    <property type="protein sequence ID" value="MBB5997572.1"/>
    <property type="molecule type" value="Genomic_DNA"/>
</dbReference>
<evidence type="ECO:0000256" key="1">
    <source>
        <dbReference type="SAM" id="MobiDB-lite"/>
    </source>
</evidence>
<feature type="region of interest" description="Disordered" evidence="1">
    <location>
        <begin position="18"/>
        <end position="51"/>
    </location>
</feature>
<accession>A0A841E495</accession>
<sequence length="274" mass="26920">MGAGALGQPLDEVLLVPAPRDVHGPDFARAEPESAGSGGHQQRAVVAGAAAQGAPQHRAVGHVAALRAALAHPPAGEVEDLVGAGRQREQYAQSGEVVGLAGAFGGGGVRAGRCEVGRGGGGGPQHPAVVEAVAHLHREAGAGIVQVQDEGVGGRVGSGAVAAPARWPPSPGVPAQASASVGSTVNPRGVSGALPGTAGTEVVRRCSASPGVTGPGSAPQRSTSGSPPPALGARSTTSPVPDRRRTATGWTGGLEAVTMRLHTASGERRARTRP</sequence>
<keyword evidence="3" id="KW-1185">Reference proteome</keyword>
<proteinExistence type="predicted"/>
<name>A0A841E495_9ACTN</name>